<dbReference type="GO" id="GO:0030151">
    <property type="term" value="F:molybdenum ion binding"/>
    <property type="evidence" value="ECO:0007669"/>
    <property type="project" value="InterPro"/>
</dbReference>
<dbReference type="Gene3D" id="3.40.980.10">
    <property type="entry name" value="MoaB/Mog-like domain"/>
    <property type="match status" value="1"/>
</dbReference>
<dbReference type="CDD" id="cd00886">
    <property type="entry name" value="MogA_MoaB"/>
    <property type="match status" value="1"/>
</dbReference>
<dbReference type="PANTHER" id="PTHR43764:SF1">
    <property type="entry name" value="MOLYBDOPTERIN MOLYBDOTRANSFERASE"/>
    <property type="match status" value="1"/>
</dbReference>
<evidence type="ECO:0000313" key="5">
    <source>
        <dbReference type="EMBL" id="HIW94348.1"/>
    </source>
</evidence>
<dbReference type="PANTHER" id="PTHR43764">
    <property type="entry name" value="MOLYBDENUM COFACTOR BIOSYNTHESIS"/>
    <property type="match status" value="1"/>
</dbReference>
<comment type="function">
    <text evidence="1">May be involved in the biosynthesis of molybdopterin.</text>
</comment>
<dbReference type="Proteomes" id="UP000824192">
    <property type="component" value="Unassembled WGS sequence"/>
</dbReference>
<evidence type="ECO:0000259" key="4">
    <source>
        <dbReference type="PROSITE" id="PS51340"/>
    </source>
</evidence>
<dbReference type="SMART" id="SM00852">
    <property type="entry name" value="MoCF_biosynth"/>
    <property type="match status" value="1"/>
</dbReference>
<evidence type="ECO:0000256" key="2">
    <source>
        <dbReference type="ARBA" id="ARBA00005046"/>
    </source>
</evidence>
<evidence type="ECO:0000256" key="1">
    <source>
        <dbReference type="ARBA" id="ARBA00003487"/>
    </source>
</evidence>
<dbReference type="InterPro" id="IPR008284">
    <property type="entry name" value="MoCF_biosynth_CS"/>
</dbReference>
<gene>
    <name evidence="5" type="ORF">H9868_07390</name>
</gene>
<reference evidence="5" key="2">
    <citation type="submission" date="2021-04" db="EMBL/GenBank/DDBJ databases">
        <authorList>
            <person name="Gilroy R."/>
        </authorList>
    </citation>
    <scope>NUCLEOTIDE SEQUENCE</scope>
    <source>
        <strain evidence="5">ChiGjej6B6-1540</strain>
    </source>
</reference>
<dbReference type="GO" id="GO:0030170">
    <property type="term" value="F:pyridoxal phosphate binding"/>
    <property type="evidence" value="ECO:0007669"/>
    <property type="project" value="InterPro"/>
</dbReference>
<reference evidence="5" key="1">
    <citation type="journal article" date="2021" name="PeerJ">
        <title>Extensive microbial diversity within the chicken gut microbiome revealed by metagenomics and culture.</title>
        <authorList>
            <person name="Gilroy R."/>
            <person name="Ravi A."/>
            <person name="Getino M."/>
            <person name="Pursley I."/>
            <person name="Horton D.L."/>
            <person name="Alikhan N.F."/>
            <person name="Baker D."/>
            <person name="Gharbi K."/>
            <person name="Hall N."/>
            <person name="Watson M."/>
            <person name="Adriaenssens E.M."/>
            <person name="Foster-Nyarko E."/>
            <person name="Jarju S."/>
            <person name="Secka A."/>
            <person name="Antonio M."/>
            <person name="Oren A."/>
            <person name="Chaudhuri R.R."/>
            <person name="La Ragione R."/>
            <person name="Hildebrand F."/>
            <person name="Pallen M.J."/>
        </authorList>
    </citation>
    <scope>NUCLEOTIDE SEQUENCE</scope>
    <source>
        <strain evidence="5">ChiGjej6B6-1540</strain>
    </source>
</reference>
<protein>
    <submittedName>
        <fullName evidence="5">MOSC domain-containing protein</fullName>
    </submittedName>
</protein>
<sequence length="306" mass="32893">MATIMAICTSPGKGTQKKDVDKARFIADWGVDGDAHAGKWHRQVSLLSLEKIEAFRARGAEVAYGAFGENLVVSGIDFAALPIGTRFYAGDVVLELTQIGKECHHGCEIFQKMGDCIMPREGVFTRVLQGGELSVGDEIRYELPFRASVITLSDSGVAGTRADRSGPVIQEILKENGYPVVHTSLLPDDPDQLSALLAQLADEHTADLILTTGGTGFSPRDCTPEATRAVIERETPGIPEAMRAFSLRITPRAMLTRAAAGIRKESLIINLPGSPKAVRECLEYILPSLSHGLAILKGLDGNCARP</sequence>
<organism evidence="5 6">
    <name type="scientific">Candidatus Flavonifractor merdipullorum</name>
    <dbReference type="NCBI Taxonomy" id="2838590"/>
    <lineage>
        <taxon>Bacteria</taxon>
        <taxon>Bacillati</taxon>
        <taxon>Bacillota</taxon>
        <taxon>Clostridia</taxon>
        <taxon>Eubacteriales</taxon>
        <taxon>Oscillospiraceae</taxon>
        <taxon>Flavonifractor</taxon>
    </lineage>
</organism>
<dbReference type="EMBL" id="DXGA01000157">
    <property type="protein sequence ID" value="HIW94348.1"/>
    <property type="molecule type" value="Genomic_DNA"/>
</dbReference>
<dbReference type="PROSITE" id="PS01078">
    <property type="entry name" value="MOCF_BIOSYNTHESIS_1"/>
    <property type="match status" value="1"/>
</dbReference>
<dbReference type="NCBIfam" id="TIGR00177">
    <property type="entry name" value="molyb_syn"/>
    <property type="match status" value="1"/>
</dbReference>
<dbReference type="SUPFAM" id="SSF50800">
    <property type="entry name" value="PK beta-barrel domain-like"/>
    <property type="match status" value="1"/>
</dbReference>
<comment type="pathway">
    <text evidence="2">Cofactor biosynthesis; molybdopterin biosynthesis.</text>
</comment>
<evidence type="ECO:0000313" key="6">
    <source>
        <dbReference type="Proteomes" id="UP000824192"/>
    </source>
</evidence>
<dbReference type="InterPro" id="IPR011037">
    <property type="entry name" value="Pyrv_Knase-like_insert_dom_sf"/>
</dbReference>
<dbReference type="GO" id="GO:0003824">
    <property type="term" value="F:catalytic activity"/>
    <property type="evidence" value="ECO:0007669"/>
    <property type="project" value="InterPro"/>
</dbReference>
<dbReference type="Pfam" id="PF00994">
    <property type="entry name" value="MoCF_biosynth"/>
    <property type="match status" value="1"/>
</dbReference>
<dbReference type="Pfam" id="PF03473">
    <property type="entry name" value="MOSC"/>
    <property type="match status" value="1"/>
</dbReference>
<dbReference type="InterPro" id="IPR005302">
    <property type="entry name" value="MoCF_Sase_C"/>
</dbReference>
<dbReference type="PROSITE" id="PS51340">
    <property type="entry name" value="MOSC"/>
    <property type="match status" value="1"/>
</dbReference>
<dbReference type="InterPro" id="IPR001453">
    <property type="entry name" value="MoaB/Mog_dom"/>
</dbReference>
<accession>A0A9D1UP01</accession>
<feature type="domain" description="MOSC" evidence="4">
    <location>
        <begin position="18"/>
        <end position="142"/>
    </location>
</feature>
<dbReference type="InterPro" id="IPR051920">
    <property type="entry name" value="MPT_Adenylyltrnsfr/MoaC-Rel"/>
</dbReference>
<dbReference type="GO" id="GO:0006777">
    <property type="term" value="P:Mo-molybdopterin cofactor biosynthetic process"/>
    <property type="evidence" value="ECO:0007669"/>
    <property type="project" value="UniProtKB-KW"/>
</dbReference>
<dbReference type="AlphaFoldDB" id="A0A9D1UP01"/>
<evidence type="ECO:0000256" key="3">
    <source>
        <dbReference type="ARBA" id="ARBA00023150"/>
    </source>
</evidence>
<name>A0A9D1UP01_9FIRM</name>
<dbReference type="SUPFAM" id="SSF53218">
    <property type="entry name" value="Molybdenum cofactor biosynthesis proteins"/>
    <property type="match status" value="1"/>
</dbReference>
<proteinExistence type="predicted"/>
<dbReference type="InterPro" id="IPR036425">
    <property type="entry name" value="MoaB/Mog-like_dom_sf"/>
</dbReference>
<dbReference type="Gene3D" id="2.40.33.20">
    <property type="entry name" value="PK beta-barrel domain-like"/>
    <property type="match status" value="1"/>
</dbReference>
<comment type="caution">
    <text evidence="5">The sequence shown here is derived from an EMBL/GenBank/DDBJ whole genome shotgun (WGS) entry which is preliminary data.</text>
</comment>
<keyword evidence="3" id="KW-0501">Molybdenum cofactor biosynthesis</keyword>